<reference evidence="3" key="1">
    <citation type="submission" date="2024-05" db="EMBL/GenBank/DDBJ databases">
        <authorList>
            <person name="Bunk B."/>
            <person name="Swiderski J."/>
            <person name="Sproer C."/>
            <person name="Thiel V."/>
        </authorList>
    </citation>
    <scope>NUCLEOTIDE SEQUENCE</scope>
    <source>
        <strain evidence="3">DSM 17735</strain>
        <plasmid evidence="3">p2</plasmid>
    </source>
</reference>
<name>A0AAU7LZA3_9BURK</name>
<keyword evidence="1" id="KW-1133">Transmembrane helix</keyword>
<gene>
    <name evidence="3" type="ORF">ABLV49_23040</name>
</gene>
<sequence length="349" mass="39876">MERRWGARIAARGIYRDPVRSSRSHFVKVSGLRWLCMMLLVPIPWAARVWALPFLTALCPSQRYHDSQGKRHKKLTDWARQMVKQVSRWLPNRPIVIVADSAFAALDFLGAARRHATVITRLRLDAALYAPAPERRPGQRGRTRLKGERLPALGEVLADSATAWTELTLACWYGEHDRTVEVASSTAVWYHPGMPTVPLRWILIRDPLKQFESQALLCTAQEATPSFILECFVQRWQVEVTFEEARAHLGVETQRQWSDKAIARTTPCLFALYSLVTLAAQQLFSTGQIYRRCAAWYPKPQATFSDTIACVRRNLWSHAYFSISPHESDMGKIPRPLVDRFIDSLCYAA</sequence>
<dbReference type="Pfam" id="PF13546">
    <property type="entry name" value="DDE_5"/>
    <property type="match status" value="1"/>
</dbReference>
<dbReference type="RefSeq" id="WP_349282764.1">
    <property type="nucleotide sequence ID" value="NZ_CBCSCU010000058.1"/>
</dbReference>
<evidence type="ECO:0000313" key="3">
    <source>
        <dbReference type="EMBL" id="XBP72921.1"/>
    </source>
</evidence>
<keyword evidence="3" id="KW-0614">Plasmid</keyword>
<dbReference type="EMBL" id="CP157677">
    <property type="protein sequence ID" value="XBP72921.1"/>
    <property type="molecule type" value="Genomic_DNA"/>
</dbReference>
<protein>
    <submittedName>
        <fullName evidence="3">Transposase</fullName>
    </submittedName>
</protein>
<dbReference type="InterPro" id="IPR012337">
    <property type="entry name" value="RNaseH-like_sf"/>
</dbReference>
<evidence type="ECO:0000256" key="1">
    <source>
        <dbReference type="SAM" id="Phobius"/>
    </source>
</evidence>
<organism evidence="3">
    <name type="scientific">Polaromonas hydrogenivorans</name>
    <dbReference type="NCBI Taxonomy" id="335476"/>
    <lineage>
        <taxon>Bacteria</taxon>
        <taxon>Pseudomonadati</taxon>
        <taxon>Pseudomonadota</taxon>
        <taxon>Betaproteobacteria</taxon>
        <taxon>Burkholderiales</taxon>
        <taxon>Comamonadaceae</taxon>
        <taxon>Polaromonas</taxon>
    </lineage>
</organism>
<evidence type="ECO:0000259" key="2">
    <source>
        <dbReference type="Pfam" id="PF13546"/>
    </source>
</evidence>
<feature type="domain" description="Transposase IS701-like DDE" evidence="2">
    <location>
        <begin position="3"/>
        <end position="170"/>
    </location>
</feature>
<dbReference type="SUPFAM" id="SSF53098">
    <property type="entry name" value="Ribonuclease H-like"/>
    <property type="match status" value="1"/>
</dbReference>
<keyword evidence="1" id="KW-0812">Transmembrane</keyword>
<feature type="transmembrane region" description="Helical" evidence="1">
    <location>
        <begin position="32"/>
        <end position="55"/>
    </location>
</feature>
<dbReference type="InterPro" id="IPR038721">
    <property type="entry name" value="IS701-like_DDE_dom"/>
</dbReference>
<accession>A0AAU7LZA3</accession>
<dbReference type="AlphaFoldDB" id="A0AAU7LZA3"/>
<geneLocation type="plasmid" evidence="3">
    <name>p2</name>
</geneLocation>
<keyword evidence="1" id="KW-0472">Membrane</keyword>
<proteinExistence type="predicted"/>